<dbReference type="Pfam" id="PF00225">
    <property type="entry name" value="Kinesin"/>
    <property type="match status" value="1"/>
</dbReference>
<dbReference type="GO" id="GO:0005524">
    <property type="term" value="F:ATP binding"/>
    <property type="evidence" value="ECO:0007669"/>
    <property type="project" value="InterPro"/>
</dbReference>
<reference evidence="4" key="2">
    <citation type="submission" date="2010-04" db="EMBL/GenBank/DDBJ databases">
        <authorList>
            <person name="Buell R."/>
            <person name="Hamilton J."/>
            <person name="Hostetler J."/>
        </authorList>
    </citation>
    <scope>NUCLEOTIDE SEQUENCE [LARGE SCALE GENOMIC DNA]</scope>
    <source>
        <strain evidence="4">DAOM:BR144</strain>
    </source>
</reference>
<name>K3X103_GLOUD</name>
<dbReference type="VEuPathDB" id="FungiDB:PYU1_G010879"/>
<dbReference type="HOGENOM" id="CLU_1021109_0_0_1"/>
<dbReference type="AlphaFoldDB" id="K3X103"/>
<accession>K3X103</accession>
<dbReference type="InParanoid" id="K3X103"/>
<proteinExistence type="predicted"/>
<dbReference type="InterPro" id="IPR001752">
    <property type="entry name" value="Kinesin_motor_dom"/>
</dbReference>
<sequence>MRLLDGEPPFDPLAMERAHVLIRLRDGDHGDAAHAHPGPVAQNESSPTRGSNNKSKAANGITRTSATTVRLEHSEMSPGVASITFEQVYDQEHSNADVFAQSIAPGVMKCVQGQSMSLVTTGAPRSGKSFTCHGDKQHKVTENEPEFKYQVLMNCMHVADDHLIDIMVNPPVVIHPPFSVERTLIERSLRAGNAAEAVHYYSQALSQSSQMTNNNTDFVFILHIETQKANDRVRRGRFICIDIHGRNERNTSNRYAGRSTSWITAICEFQWFR</sequence>
<dbReference type="SUPFAM" id="SSF52540">
    <property type="entry name" value="P-loop containing nucleoside triphosphate hydrolases"/>
    <property type="match status" value="1"/>
</dbReference>
<evidence type="ECO:0000256" key="1">
    <source>
        <dbReference type="SAM" id="MobiDB-lite"/>
    </source>
</evidence>
<dbReference type="Gene3D" id="3.40.850.10">
    <property type="entry name" value="Kinesin motor domain"/>
    <property type="match status" value="1"/>
</dbReference>
<dbReference type="GO" id="GO:0007018">
    <property type="term" value="P:microtubule-based movement"/>
    <property type="evidence" value="ECO:0007669"/>
    <property type="project" value="InterPro"/>
</dbReference>
<reference evidence="4" key="1">
    <citation type="journal article" date="2010" name="Genome Biol.">
        <title>Genome sequence of the necrotrophic plant pathogen Pythium ultimum reveals original pathogenicity mechanisms and effector repertoire.</title>
        <authorList>
            <person name="Levesque C.A."/>
            <person name="Brouwer H."/>
            <person name="Cano L."/>
            <person name="Hamilton J.P."/>
            <person name="Holt C."/>
            <person name="Huitema E."/>
            <person name="Raffaele S."/>
            <person name="Robideau G.P."/>
            <person name="Thines M."/>
            <person name="Win J."/>
            <person name="Zerillo M.M."/>
            <person name="Beakes G.W."/>
            <person name="Boore J.L."/>
            <person name="Busam D."/>
            <person name="Dumas B."/>
            <person name="Ferriera S."/>
            <person name="Fuerstenberg S.I."/>
            <person name="Gachon C.M."/>
            <person name="Gaulin E."/>
            <person name="Govers F."/>
            <person name="Grenville-Briggs L."/>
            <person name="Horner N."/>
            <person name="Hostetler J."/>
            <person name="Jiang R.H."/>
            <person name="Johnson J."/>
            <person name="Krajaejun T."/>
            <person name="Lin H."/>
            <person name="Meijer H.J."/>
            <person name="Moore B."/>
            <person name="Morris P."/>
            <person name="Phuntmart V."/>
            <person name="Puiu D."/>
            <person name="Shetty J."/>
            <person name="Stajich J.E."/>
            <person name="Tripathy S."/>
            <person name="Wawra S."/>
            <person name="van West P."/>
            <person name="Whitty B.R."/>
            <person name="Coutinho P.M."/>
            <person name="Henrissat B."/>
            <person name="Martin F."/>
            <person name="Thomas P.D."/>
            <person name="Tyler B.M."/>
            <person name="De Vries R.P."/>
            <person name="Kamoun S."/>
            <person name="Yandell M."/>
            <person name="Tisserat N."/>
            <person name="Buell C.R."/>
        </authorList>
    </citation>
    <scope>NUCLEOTIDE SEQUENCE</scope>
    <source>
        <strain evidence="4">DAOM:BR144</strain>
    </source>
</reference>
<protein>
    <recommendedName>
        <fullName evidence="2">Kinesin motor domain-containing protein</fullName>
    </recommendedName>
</protein>
<feature type="compositionally biased region" description="Polar residues" evidence="1">
    <location>
        <begin position="42"/>
        <end position="65"/>
    </location>
</feature>
<evidence type="ECO:0000259" key="2">
    <source>
        <dbReference type="Pfam" id="PF00225"/>
    </source>
</evidence>
<dbReference type="GO" id="GO:0003777">
    <property type="term" value="F:microtubule motor activity"/>
    <property type="evidence" value="ECO:0007669"/>
    <property type="project" value="InterPro"/>
</dbReference>
<dbReference type="EnsemblProtists" id="PYU1_T010902">
    <property type="protein sequence ID" value="PYU1_T010902"/>
    <property type="gene ID" value="PYU1_G010879"/>
</dbReference>
<feature type="domain" description="Kinesin motor" evidence="2">
    <location>
        <begin position="53"/>
        <end position="137"/>
    </location>
</feature>
<dbReference type="STRING" id="431595.K3X103"/>
<feature type="region of interest" description="Disordered" evidence="1">
    <location>
        <begin position="28"/>
        <end position="65"/>
    </location>
</feature>
<organism evidence="3 4">
    <name type="scientific">Globisporangium ultimum (strain ATCC 200006 / CBS 805.95 / DAOM BR144)</name>
    <name type="common">Pythium ultimum</name>
    <dbReference type="NCBI Taxonomy" id="431595"/>
    <lineage>
        <taxon>Eukaryota</taxon>
        <taxon>Sar</taxon>
        <taxon>Stramenopiles</taxon>
        <taxon>Oomycota</taxon>
        <taxon>Peronosporomycetes</taxon>
        <taxon>Pythiales</taxon>
        <taxon>Pythiaceae</taxon>
        <taxon>Globisporangium</taxon>
    </lineage>
</organism>
<dbReference type="GO" id="GO:0008017">
    <property type="term" value="F:microtubule binding"/>
    <property type="evidence" value="ECO:0007669"/>
    <property type="project" value="InterPro"/>
</dbReference>
<reference evidence="3" key="3">
    <citation type="submission" date="2015-02" db="UniProtKB">
        <authorList>
            <consortium name="EnsemblProtists"/>
        </authorList>
    </citation>
    <scope>IDENTIFICATION</scope>
    <source>
        <strain evidence="3">DAOM BR144</strain>
    </source>
</reference>
<dbReference type="Proteomes" id="UP000019132">
    <property type="component" value="Unassembled WGS sequence"/>
</dbReference>
<dbReference type="InterPro" id="IPR036961">
    <property type="entry name" value="Kinesin_motor_dom_sf"/>
</dbReference>
<dbReference type="eggNOG" id="ENOG502T3WP">
    <property type="taxonomic scope" value="Eukaryota"/>
</dbReference>
<dbReference type="InterPro" id="IPR027417">
    <property type="entry name" value="P-loop_NTPase"/>
</dbReference>
<dbReference type="EMBL" id="GL376590">
    <property type="status" value="NOT_ANNOTATED_CDS"/>
    <property type="molecule type" value="Genomic_DNA"/>
</dbReference>
<keyword evidence="4" id="KW-1185">Reference proteome</keyword>
<evidence type="ECO:0000313" key="4">
    <source>
        <dbReference type="Proteomes" id="UP000019132"/>
    </source>
</evidence>
<evidence type="ECO:0000313" key="3">
    <source>
        <dbReference type="EnsemblProtists" id="PYU1_T010902"/>
    </source>
</evidence>